<evidence type="ECO:0000256" key="5">
    <source>
        <dbReference type="ARBA" id="ARBA00035648"/>
    </source>
</evidence>
<dbReference type="InterPro" id="IPR013551">
    <property type="entry name" value="YicC-like_C"/>
</dbReference>
<accession>A0A859FEW1</accession>
<dbReference type="InterPro" id="IPR005229">
    <property type="entry name" value="YicC/YloC-like"/>
</dbReference>
<dbReference type="RefSeq" id="WP_176009526.1">
    <property type="nucleotide sequence ID" value="NZ_CP041372.2"/>
</dbReference>
<evidence type="ECO:0000256" key="1">
    <source>
        <dbReference type="ARBA" id="ARBA00001968"/>
    </source>
</evidence>
<dbReference type="Proteomes" id="UP000318138">
    <property type="component" value="Chromosome"/>
</dbReference>
<dbReference type="PANTHER" id="PTHR30636">
    <property type="entry name" value="UPF0701 PROTEIN YICC"/>
    <property type="match status" value="1"/>
</dbReference>
<evidence type="ECO:0000259" key="7">
    <source>
        <dbReference type="Pfam" id="PF08340"/>
    </source>
</evidence>
<dbReference type="PANTHER" id="PTHR30636:SF3">
    <property type="entry name" value="UPF0701 PROTEIN YICC"/>
    <property type="match status" value="1"/>
</dbReference>
<feature type="domain" description="Endoribonuclease YicC-like N-terminal" evidence="6">
    <location>
        <begin position="2"/>
        <end position="155"/>
    </location>
</feature>
<dbReference type="Pfam" id="PF03755">
    <property type="entry name" value="YicC-like_N"/>
    <property type="match status" value="1"/>
</dbReference>
<dbReference type="AlphaFoldDB" id="A0A859FEW1"/>
<evidence type="ECO:0000259" key="6">
    <source>
        <dbReference type="Pfam" id="PF03755"/>
    </source>
</evidence>
<protein>
    <submittedName>
        <fullName evidence="8">YicC family protein</fullName>
    </submittedName>
</protein>
<name>A0A859FEW1_9BACI</name>
<dbReference type="GO" id="GO:0016787">
    <property type="term" value="F:hydrolase activity"/>
    <property type="evidence" value="ECO:0007669"/>
    <property type="project" value="UniProtKB-KW"/>
</dbReference>
<dbReference type="InterPro" id="IPR013527">
    <property type="entry name" value="YicC-like_N"/>
</dbReference>
<comment type="cofactor">
    <cofactor evidence="1">
        <name>a divalent metal cation</name>
        <dbReference type="ChEBI" id="CHEBI:60240"/>
    </cofactor>
</comment>
<sequence>MMRSMTGYGHAEEIIAGGRLAVELKSVNHRFLEVSIRIPKEWNRFESAIRKVVSTNVSRGKVDVFVRIDGSYKTSQLAINQQLIDQFEEAFNELKGNYAVTDTFPLAQILLSDQVTSIEEREIDDPELTDKLLACVSKATLDLVTMRENEGQELSAVLKTGATRVKALNRELHTYADDVHRHYTDKIIKRMRAIGSDIDESRILQEAALYAEKADVTEEITRIDSHLVQFDEIIQSDEPIGRKLDFVLQELNREVNTIGSKASVKEMSKLVVDMKAELEKLREQIQNIE</sequence>
<dbReference type="NCBIfam" id="TIGR00255">
    <property type="entry name" value="YicC/YloC family endoribonuclease"/>
    <property type="match status" value="1"/>
</dbReference>
<dbReference type="KEGG" id="psua:FLK61_32880"/>
<feature type="domain" description="Endoribonuclease YicC-like C-terminal" evidence="7">
    <location>
        <begin position="175"/>
        <end position="289"/>
    </location>
</feature>
<keyword evidence="3" id="KW-0255">Endonuclease</keyword>
<evidence type="ECO:0000256" key="2">
    <source>
        <dbReference type="ARBA" id="ARBA00022722"/>
    </source>
</evidence>
<reference evidence="9" key="1">
    <citation type="submission" date="2019-07" db="EMBL/GenBank/DDBJ databases">
        <title>Bacillus alkalisoli sp. nov. isolated from saline soil.</title>
        <authorList>
            <person name="Sun J.-Q."/>
            <person name="Xu L."/>
        </authorList>
    </citation>
    <scope>NUCLEOTIDE SEQUENCE [LARGE SCALE GENOMIC DNA]</scope>
    <source>
        <strain evidence="9">M4U3P1</strain>
    </source>
</reference>
<evidence type="ECO:0000313" key="8">
    <source>
        <dbReference type="EMBL" id="QKS71491.1"/>
    </source>
</evidence>
<organism evidence="8 9">
    <name type="scientific">Paenalkalicoccus suaedae</name>
    <dbReference type="NCBI Taxonomy" id="2592382"/>
    <lineage>
        <taxon>Bacteria</taxon>
        <taxon>Bacillati</taxon>
        <taxon>Bacillota</taxon>
        <taxon>Bacilli</taxon>
        <taxon>Bacillales</taxon>
        <taxon>Bacillaceae</taxon>
        <taxon>Paenalkalicoccus</taxon>
    </lineage>
</organism>
<evidence type="ECO:0000256" key="3">
    <source>
        <dbReference type="ARBA" id="ARBA00022759"/>
    </source>
</evidence>
<dbReference type="EMBL" id="CP041372">
    <property type="protein sequence ID" value="QKS71491.1"/>
    <property type="molecule type" value="Genomic_DNA"/>
</dbReference>
<dbReference type="GO" id="GO:0004521">
    <property type="term" value="F:RNA endonuclease activity"/>
    <property type="evidence" value="ECO:0007669"/>
    <property type="project" value="InterPro"/>
</dbReference>
<evidence type="ECO:0000256" key="4">
    <source>
        <dbReference type="ARBA" id="ARBA00022801"/>
    </source>
</evidence>
<gene>
    <name evidence="8" type="ORF">FLK61_32880</name>
</gene>
<proteinExistence type="inferred from homology"/>
<evidence type="ECO:0000313" key="9">
    <source>
        <dbReference type="Proteomes" id="UP000318138"/>
    </source>
</evidence>
<keyword evidence="9" id="KW-1185">Reference proteome</keyword>
<comment type="similarity">
    <text evidence="5">Belongs to the YicC/YloC family.</text>
</comment>
<keyword evidence="2" id="KW-0540">Nuclease</keyword>
<dbReference type="Pfam" id="PF08340">
    <property type="entry name" value="YicC-like_C"/>
    <property type="match status" value="1"/>
</dbReference>
<keyword evidence="4" id="KW-0378">Hydrolase</keyword>